<comment type="similarity">
    <text evidence="11">Belongs to the KdpC family.</text>
</comment>
<dbReference type="OrthoDB" id="9809491at2"/>
<evidence type="ECO:0000256" key="10">
    <source>
        <dbReference type="ARBA" id="ARBA00023136"/>
    </source>
</evidence>
<dbReference type="GO" id="GO:0005886">
    <property type="term" value="C:plasma membrane"/>
    <property type="evidence" value="ECO:0007669"/>
    <property type="project" value="UniProtKB-SubCell"/>
</dbReference>
<evidence type="ECO:0000256" key="2">
    <source>
        <dbReference type="ARBA" id="ARBA00022475"/>
    </source>
</evidence>
<keyword evidence="3 11" id="KW-0633">Potassium transport</keyword>
<dbReference type="NCBIfam" id="NF001454">
    <property type="entry name" value="PRK00315.1"/>
    <property type="match status" value="1"/>
</dbReference>
<protein>
    <recommendedName>
        <fullName evidence="11">Potassium-transporting ATPase KdpC subunit</fullName>
    </recommendedName>
    <alternativeName>
        <fullName evidence="11">ATP phosphohydrolase [potassium-transporting] C chain</fullName>
    </alternativeName>
    <alternativeName>
        <fullName evidence="11">Potassium-binding and translocating subunit C</fullName>
    </alternativeName>
    <alternativeName>
        <fullName evidence="11">Potassium-translocating ATPase C chain</fullName>
    </alternativeName>
</protein>
<comment type="caution">
    <text evidence="13">The sequence shown here is derived from an EMBL/GenBank/DDBJ whole genome shotgun (WGS) entry which is preliminary data.</text>
</comment>
<evidence type="ECO:0000256" key="9">
    <source>
        <dbReference type="ARBA" id="ARBA00023065"/>
    </source>
</evidence>
<dbReference type="InterPro" id="IPR003820">
    <property type="entry name" value="KdpC"/>
</dbReference>
<dbReference type="PIRSF" id="PIRSF001296">
    <property type="entry name" value="K_ATPase_KdpC"/>
    <property type="match status" value="1"/>
</dbReference>
<dbReference type="GO" id="GO:0008556">
    <property type="term" value="F:P-type potassium transmembrane transporter activity"/>
    <property type="evidence" value="ECO:0007669"/>
    <property type="project" value="InterPro"/>
</dbReference>
<keyword evidence="6 11" id="KW-0067">ATP-binding</keyword>
<dbReference type="EMBL" id="QGDL01000008">
    <property type="protein sequence ID" value="PWJ28533.1"/>
    <property type="molecule type" value="Genomic_DNA"/>
</dbReference>
<keyword evidence="9 11" id="KW-0406">Ion transport</keyword>
<evidence type="ECO:0000256" key="4">
    <source>
        <dbReference type="ARBA" id="ARBA00022692"/>
    </source>
</evidence>
<comment type="function">
    <text evidence="11">Part of the high-affinity ATP-driven potassium transport (or Kdp) system, which catalyzes the hydrolysis of ATP coupled with the electrogenic transport of potassium into the cytoplasm. This subunit acts as a catalytic chaperone that increases the ATP-binding affinity of the ATP-hydrolyzing subunit KdpB by the formation of a transient KdpB/KdpC/ATP ternary complex.</text>
</comment>
<keyword evidence="7 11" id="KW-0630">Potassium</keyword>
<dbReference type="PANTHER" id="PTHR30042">
    <property type="entry name" value="POTASSIUM-TRANSPORTING ATPASE C CHAIN"/>
    <property type="match status" value="1"/>
</dbReference>
<evidence type="ECO:0000313" key="13">
    <source>
        <dbReference type="EMBL" id="PWJ28533.1"/>
    </source>
</evidence>
<dbReference type="RefSeq" id="WP_109731719.1">
    <property type="nucleotide sequence ID" value="NZ_BAAACK010000003.1"/>
</dbReference>
<feature type="region of interest" description="Disordered" evidence="12">
    <location>
        <begin position="49"/>
        <end position="74"/>
    </location>
</feature>
<dbReference type="HAMAP" id="MF_00276">
    <property type="entry name" value="KdpC"/>
    <property type="match status" value="1"/>
</dbReference>
<evidence type="ECO:0000256" key="6">
    <source>
        <dbReference type="ARBA" id="ARBA00022840"/>
    </source>
</evidence>
<keyword evidence="10 11" id="KW-0472">Membrane</keyword>
<comment type="subunit">
    <text evidence="11">The system is composed of three essential subunits: KdpA, KdpB and KdpC.</text>
</comment>
<keyword evidence="5 11" id="KW-0547">Nucleotide-binding</keyword>
<evidence type="ECO:0000256" key="7">
    <source>
        <dbReference type="ARBA" id="ARBA00022958"/>
    </source>
</evidence>
<dbReference type="Proteomes" id="UP000245845">
    <property type="component" value="Unassembled WGS sequence"/>
</dbReference>
<keyword evidence="4 11" id="KW-0812">Transmembrane</keyword>
<keyword evidence="1 11" id="KW-0813">Transport</keyword>
<comment type="subcellular location">
    <subcellularLocation>
        <location evidence="11">Cell membrane</location>
        <topology evidence="11">Single-pass membrane protein</topology>
    </subcellularLocation>
</comment>
<reference evidence="13 14" key="1">
    <citation type="submission" date="2018-05" db="EMBL/GenBank/DDBJ databases">
        <title>The Hungate 1000. A catalogue of reference genomes from the rumen microbiome.</title>
        <authorList>
            <person name="Kelly W."/>
        </authorList>
    </citation>
    <scope>NUCLEOTIDE SEQUENCE [LARGE SCALE GENOMIC DNA]</scope>
    <source>
        <strain evidence="13 14">NLAE-zl-C242</strain>
    </source>
</reference>
<keyword evidence="8 11" id="KW-1133">Transmembrane helix</keyword>
<dbReference type="AlphaFoldDB" id="A0A2Y9C5I0"/>
<accession>A0A2Y9C5I0</accession>
<dbReference type="GO" id="GO:0005524">
    <property type="term" value="F:ATP binding"/>
    <property type="evidence" value="ECO:0007669"/>
    <property type="project" value="UniProtKB-UniRule"/>
</dbReference>
<dbReference type="PANTHER" id="PTHR30042:SF2">
    <property type="entry name" value="POTASSIUM-TRANSPORTING ATPASE KDPC SUBUNIT"/>
    <property type="match status" value="1"/>
</dbReference>
<evidence type="ECO:0000256" key="8">
    <source>
        <dbReference type="ARBA" id="ARBA00022989"/>
    </source>
</evidence>
<evidence type="ECO:0000256" key="1">
    <source>
        <dbReference type="ARBA" id="ARBA00022448"/>
    </source>
</evidence>
<gene>
    <name evidence="11" type="primary">kdpC</name>
    <name evidence="13" type="ORF">A8806_10848</name>
</gene>
<proteinExistence type="inferred from homology"/>
<evidence type="ECO:0000256" key="12">
    <source>
        <dbReference type="SAM" id="MobiDB-lite"/>
    </source>
</evidence>
<keyword evidence="14" id="KW-1185">Reference proteome</keyword>
<evidence type="ECO:0000256" key="5">
    <source>
        <dbReference type="ARBA" id="ARBA00022741"/>
    </source>
</evidence>
<keyword evidence="2 11" id="KW-1003">Cell membrane</keyword>
<organism evidence="13 14">
    <name type="scientific">Faecalicatena orotica</name>
    <dbReference type="NCBI Taxonomy" id="1544"/>
    <lineage>
        <taxon>Bacteria</taxon>
        <taxon>Bacillati</taxon>
        <taxon>Bacillota</taxon>
        <taxon>Clostridia</taxon>
        <taxon>Lachnospirales</taxon>
        <taxon>Lachnospiraceae</taxon>
        <taxon>Faecalicatena</taxon>
    </lineage>
</organism>
<evidence type="ECO:0000256" key="3">
    <source>
        <dbReference type="ARBA" id="ARBA00022538"/>
    </source>
</evidence>
<dbReference type="Pfam" id="PF02669">
    <property type="entry name" value="KdpC"/>
    <property type="match status" value="1"/>
</dbReference>
<dbReference type="NCBIfam" id="TIGR00681">
    <property type="entry name" value="kdpC"/>
    <property type="match status" value="1"/>
</dbReference>
<evidence type="ECO:0000313" key="14">
    <source>
        <dbReference type="Proteomes" id="UP000245845"/>
    </source>
</evidence>
<name>A0A2Y9C5I0_9FIRM</name>
<sequence length="215" mass="22955">MKSFLKYLKSAVVLTVLMLVVCGFAYPAALTGLGQLFFPHQANGSLITADGKNTNDPEEAAGSAISGQDFSGDPRYFQGRISGVNYNTYTEEEKEDGTYAGVGSGGSNLAPSNEELKERAEKSVEEFLKQNPDVKKGDIPADLLTASGSGMDPHITPESARIQIPSIAEETGLSEEQLDKIVENNTEGKVLGVFGHDRVNVLKCNLDIAKAIGEI</sequence>
<evidence type="ECO:0000256" key="11">
    <source>
        <dbReference type="HAMAP-Rule" id="MF_00276"/>
    </source>
</evidence>